<dbReference type="Proteomes" id="UP000002051">
    <property type="component" value="Unassembled WGS sequence"/>
</dbReference>
<organism evidence="1 3">
    <name type="scientific">Medicago truncatula</name>
    <name type="common">Barrel medic</name>
    <name type="synonym">Medicago tribuloides</name>
    <dbReference type="NCBI Taxonomy" id="3880"/>
    <lineage>
        <taxon>Eukaryota</taxon>
        <taxon>Viridiplantae</taxon>
        <taxon>Streptophyta</taxon>
        <taxon>Embryophyta</taxon>
        <taxon>Tracheophyta</taxon>
        <taxon>Spermatophyta</taxon>
        <taxon>Magnoliopsida</taxon>
        <taxon>eudicotyledons</taxon>
        <taxon>Gunneridae</taxon>
        <taxon>Pentapetalae</taxon>
        <taxon>rosids</taxon>
        <taxon>fabids</taxon>
        <taxon>Fabales</taxon>
        <taxon>Fabaceae</taxon>
        <taxon>Papilionoideae</taxon>
        <taxon>50 kb inversion clade</taxon>
        <taxon>NPAAA clade</taxon>
        <taxon>Hologalegina</taxon>
        <taxon>IRL clade</taxon>
        <taxon>Trifolieae</taxon>
        <taxon>Medicago</taxon>
    </lineage>
</organism>
<dbReference type="AlphaFoldDB" id="G7KUI1"/>
<evidence type="ECO:0000313" key="1">
    <source>
        <dbReference type="EMBL" id="AES81441.1"/>
    </source>
</evidence>
<protein>
    <submittedName>
        <fullName evidence="1 2">Uncharacterized protein</fullName>
    </submittedName>
</protein>
<proteinExistence type="predicted"/>
<evidence type="ECO:0000313" key="3">
    <source>
        <dbReference type="Proteomes" id="UP000002051"/>
    </source>
</evidence>
<reference evidence="1 3" key="2">
    <citation type="journal article" date="2014" name="BMC Genomics">
        <title>An improved genome release (version Mt4.0) for the model legume Medicago truncatula.</title>
        <authorList>
            <person name="Tang H."/>
            <person name="Krishnakumar V."/>
            <person name="Bidwell S."/>
            <person name="Rosen B."/>
            <person name="Chan A."/>
            <person name="Zhou S."/>
            <person name="Gentzbittel L."/>
            <person name="Childs K.L."/>
            <person name="Yandell M."/>
            <person name="Gundlach H."/>
            <person name="Mayer K.F."/>
            <person name="Schwartz D.C."/>
            <person name="Town C.D."/>
        </authorList>
    </citation>
    <scope>GENOME REANNOTATION</scope>
    <source>
        <strain evidence="2 3">cv. Jemalong A17</strain>
    </source>
</reference>
<gene>
    <name evidence="1" type="ordered locus">MTR_7g092800</name>
</gene>
<dbReference type="EMBL" id="CM001223">
    <property type="protein sequence ID" value="AES81441.1"/>
    <property type="molecule type" value="Genomic_DNA"/>
</dbReference>
<reference evidence="2" key="3">
    <citation type="submission" date="2015-04" db="UniProtKB">
        <authorList>
            <consortium name="EnsemblPlants"/>
        </authorList>
    </citation>
    <scope>IDENTIFICATION</scope>
    <source>
        <strain evidence="2">cv. Jemalong A17</strain>
    </source>
</reference>
<accession>G7KUI1</accession>
<dbReference type="PaxDb" id="3880-AES81441"/>
<reference evidence="1 3" key="1">
    <citation type="journal article" date="2011" name="Nature">
        <title>The Medicago genome provides insight into the evolution of rhizobial symbioses.</title>
        <authorList>
            <person name="Young N.D."/>
            <person name="Debelle F."/>
            <person name="Oldroyd G.E."/>
            <person name="Geurts R."/>
            <person name="Cannon S.B."/>
            <person name="Udvardi M.K."/>
            <person name="Benedito V.A."/>
            <person name="Mayer K.F."/>
            <person name="Gouzy J."/>
            <person name="Schoof H."/>
            <person name="Van de Peer Y."/>
            <person name="Proost S."/>
            <person name="Cook D.R."/>
            <person name="Meyers B.C."/>
            <person name="Spannagl M."/>
            <person name="Cheung F."/>
            <person name="De Mita S."/>
            <person name="Krishnakumar V."/>
            <person name="Gundlach H."/>
            <person name="Zhou S."/>
            <person name="Mudge J."/>
            <person name="Bharti A.K."/>
            <person name="Murray J.D."/>
            <person name="Naoumkina M.A."/>
            <person name="Rosen B."/>
            <person name="Silverstein K.A."/>
            <person name="Tang H."/>
            <person name="Rombauts S."/>
            <person name="Zhao P.X."/>
            <person name="Zhou P."/>
            <person name="Barbe V."/>
            <person name="Bardou P."/>
            <person name="Bechner M."/>
            <person name="Bellec A."/>
            <person name="Berger A."/>
            <person name="Berges H."/>
            <person name="Bidwell S."/>
            <person name="Bisseling T."/>
            <person name="Choisne N."/>
            <person name="Couloux A."/>
            <person name="Denny R."/>
            <person name="Deshpande S."/>
            <person name="Dai X."/>
            <person name="Doyle J.J."/>
            <person name="Dudez A.M."/>
            <person name="Farmer A.D."/>
            <person name="Fouteau S."/>
            <person name="Franken C."/>
            <person name="Gibelin C."/>
            <person name="Gish J."/>
            <person name="Goldstein S."/>
            <person name="Gonzalez A.J."/>
            <person name="Green P.J."/>
            <person name="Hallab A."/>
            <person name="Hartog M."/>
            <person name="Hua A."/>
            <person name="Humphray S.J."/>
            <person name="Jeong D.H."/>
            <person name="Jing Y."/>
            <person name="Jocker A."/>
            <person name="Kenton S.M."/>
            <person name="Kim D.J."/>
            <person name="Klee K."/>
            <person name="Lai H."/>
            <person name="Lang C."/>
            <person name="Lin S."/>
            <person name="Macmil S.L."/>
            <person name="Magdelenat G."/>
            <person name="Matthews L."/>
            <person name="McCorrison J."/>
            <person name="Monaghan E.L."/>
            <person name="Mun J.H."/>
            <person name="Najar F.Z."/>
            <person name="Nicholson C."/>
            <person name="Noirot C."/>
            <person name="O'Bleness M."/>
            <person name="Paule C.R."/>
            <person name="Poulain J."/>
            <person name="Prion F."/>
            <person name="Qin B."/>
            <person name="Qu C."/>
            <person name="Retzel E.F."/>
            <person name="Riddle C."/>
            <person name="Sallet E."/>
            <person name="Samain S."/>
            <person name="Samson N."/>
            <person name="Sanders I."/>
            <person name="Saurat O."/>
            <person name="Scarpelli C."/>
            <person name="Schiex T."/>
            <person name="Segurens B."/>
            <person name="Severin A.J."/>
            <person name="Sherrier D.J."/>
            <person name="Shi R."/>
            <person name="Sims S."/>
            <person name="Singer S.R."/>
            <person name="Sinharoy S."/>
            <person name="Sterck L."/>
            <person name="Viollet A."/>
            <person name="Wang B.B."/>
            <person name="Wang K."/>
            <person name="Wang M."/>
            <person name="Wang X."/>
            <person name="Warfsmann J."/>
            <person name="Weissenbach J."/>
            <person name="White D.D."/>
            <person name="White J.D."/>
            <person name="Wiley G.B."/>
            <person name="Wincker P."/>
            <person name="Xing Y."/>
            <person name="Yang L."/>
            <person name="Yao Z."/>
            <person name="Ying F."/>
            <person name="Zhai J."/>
            <person name="Zhou L."/>
            <person name="Zuber A."/>
            <person name="Denarie J."/>
            <person name="Dixon R.A."/>
            <person name="May G.D."/>
            <person name="Schwartz D.C."/>
            <person name="Rogers J."/>
            <person name="Quetier F."/>
            <person name="Town C.D."/>
            <person name="Roe B.A."/>
        </authorList>
    </citation>
    <scope>NUCLEOTIDE SEQUENCE [LARGE SCALE GENOMIC DNA]</scope>
    <source>
        <strain evidence="1">A17</strain>
        <strain evidence="2 3">cv. Jemalong A17</strain>
    </source>
</reference>
<evidence type="ECO:0000313" key="2">
    <source>
        <dbReference type="EnsemblPlants" id="AES81441"/>
    </source>
</evidence>
<dbReference type="HOGENOM" id="CLU_2254161_0_0_1"/>
<sequence>MEKLQSGGTSALTLGLGIGQARPGFDRPELGLWPIFLAWPGLKAYLQAYLLLKSLNIPFYLLLNRLYRPQSFATSVKWDFRSQLSAIGAICFTRRDVSSTKMAL</sequence>
<name>G7KUI1_MEDTR</name>
<dbReference type="EnsemblPlants" id="AES81441">
    <property type="protein sequence ID" value="AES81441"/>
    <property type="gene ID" value="MTR_7g092800"/>
</dbReference>
<keyword evidence="3" id="KW-1185">Reference proteome</keyword>